<dbReference type="InterPro" id="IPR000182">
    <property type="entry name" value="GNAT_dom"/>
</dbReference>
<dbReference type="Pfam" id="PF13673">
    <property type="entry name" value="Acetyltransf_10"/>
    <property type="match status" value="1"/>
</dbReference>
<keyword evidence="2" id="KW-0012">Acyltransferase</keyword>
<dbReference type="CDD" id="cd04301">
    <property type="entry name" value="NAT_SF"/>
    <property type="match status" value="1"/>
</dbReference>
<dbReference type="AlphaFoldDB" id="A0A1I3T6U7"/>
<dbReference type="OrthoDB" id="9796171at2"/>
<evidence type="ECO:0000259" key="3">
    <source>
        <dbReference type="PROSITE" id="PS51186"/>
    </source>
</evidence>
<dbReference type="EMBL" id="FORA01000005">
    <property type="protein sequence ID" value="SFJ66705.1"/>
    <property type="molecule type" value="Genomic_DNA"/>
</dbReference>
<sequence>MPLPVGVAVERVTDLTSPLAIRAEVFIEGQGVSLADEVDGRDPDCLHWLMTDAEGPVATLRVLPIDADRAKVQRVAVLARARGRGLGALLMRFVLSDLQLQGFSRITLGAQVDVIGFYERLGFAAHGPVYDDAGIPHRDMDLTF</sequence>
<keyword evidence="5" id="KW-1185">Reference proteome</keyword>
<reference evidence="4 5" key="1">
    <citation type="submission" date="2016-10" db="EMBL/GenBank/DDBJ databases">
        <authorList>
            <person name="de Groot N.N."/>
        </authorList>
    </citation>
    <scope>NUCLEOTIDE SEQUENCE [LARGE SCALE GENOMIC DNA]</scope>
    <source>
        <strain evidence="4 5">DSM 19073</strain>
    </source>
</reference>
<organism evidence="4 5">
    <name type="scientific">Jannaschia pohangensis</name>
    <dbReference type="NCBI Taxonomy" id="390807"/>
    <lineage>
        <taxon>Bacteria</taxon>
        <taxon>Pseudomonadati</taxon>
        <taxon>Pseudomonadota</taxon>
        <taxon>Alphaproteobacteria</taxon>
        <taxon>Rhodobacterales</taxon>
        <taxon>Roseobacteraceae</taxon>
        <taxon>Jannaschia</taxon>
    </lineage>
</organism>
<dbReference type="GO" id="GO:0016747">
    <property type="term" value="F:acyltransferase activity, transferring groups other than amino-acyl groups"/>
    <property type="evidence" value="ECO:0007669"/>
    <property type="project" value="InterPro"/>
</dbReference>
<dbReference type="PANTHER" id="PTHR43877">
    <property type="entry name" value="AMINOALKYLPHOSPHONATE N-ACETYLTRANSFERASE-RELATED-RELATED"/>
    <property type="match status" value="1"/>
</dbReference>
<dbReference type="InterPro" id="IPR016181">
    <property type="entry name" value="Acyl_CoA_acyltransferase"/>
</dbReference>
<dbReference type="STRING" id="390807.SAMN04488095_3319"/>
<feature type="domain" description="N-acetyltransferase" evidence="3">
    <location>
        <begin position="5"/>
        <end position="144"/>
    </location>
</feature>
<proteinExistence type="predicted"/>
<keyword evidence="1" id="KW-0808">Transferase</keyword>
<evidence type="ECO:0000313" key="4">
    <source>
        <dbReference type="EMBL" id="SFJ66705.1"/>
    </source>
</evidence>
<name>A0A1I3T6U7_9RHOB</name>
<dbReference type="SUPFAM" id="SSF55729">
    <property type="entry name" value="Acyl-CoA N-acyltransferases (Nat)"/>
    <property type="match status" value="1"/>
</dbReference>
<evidence type="ECO:0000313" key="5">
    <source>
        <dbReference type="Proteomes" id="UP000199110"/>
    </source>
</evidence>
<accession>A0A1I3T6U7</accession>
<protein>
    <submittedName>
        <fullName evidence="4">ElaA protein</fullName>
    </submittedName>
</protein>
<evidence type="ECO:0000256" key="1">
    <source>
        <dbReference type="ARBA" id="ARBA00022679"/>
    </source>
</evidence>
<dbReference type="RefSeq" id="WP_092783485.1">
    <property type="nucleotide sequence ID" value="NZ_FORA01000005.1"/>
</dbReference>
<dbReference type="PROSITE" id="PS51186">
    <property type="entry name" value="GNAT"/>
    <property type="match status" value="1"/>
</dbReference>
<dbReference type="InterPro" id="IPR050832">
    <property type="entry name" value="Bact_Acetyltransf"/>
</dbReference>
<evidence type="ECO:0000256" key="2">
    <source>
        <dbReference type="ARBA" id="ARBA00023315"/>
    </source>
</evidence>
<gene>
    <name evidence="4" type="ORF">SAMN04488095_3319</name>
</gene>
<dbReference type="Gene3D" id="3.40.630.30">
    <property type="match status" value="1"/>
</dbReference>
<dbReference type="Proteomes" id="UP000199110">
    <property type="component" value="Unassembled WGS sequence"/>
</dbReference>